<evidence type="ECO:0000256" key="17">
    <source>
        <dbReference type="PIRSR" id="PIRSR005465-1"/>
    </source>
</evidence>
<keyword evidence="2 18" id="KW-0813">Transport</keyword>
<keyword evidence="8 18" id="KW-0406">Ion transport</keyword>
<keyword evidence="10 18" id="KW-0407">Ion channel</keyword>
<comment type="subcellular location">
    <subcellularLocation>
        <location evidence="1 18">Membrane</location>
        <topology evidence="1 18">Multi-pass membrane protein</topology>
    </subcellularLocation>
</comment>
<dbReference type="PIRSF" id="PIRSF005465">
    <property type="entry name" value="GIRK_kir"/>
    <property type="match status" value="1"/>
</dbReference>
<dbReference type="Proteomes" id="UP000001307">
    <property type="component" value="Unassembled WGS sequence"/>
</dbReference>
<dbReference type="FunCoup" id="E4XPA9">
    <property type="interactions" value="2"/>
</dbReference>
<feature type="transmembrane region" description="Helical" evidence="19">
    <location>
        <begin position="33"/>
        <end position="58"/>
    </location>
</feature>
<comment type="catalytic activity">
    <reaction evidence="11">
        <text>K(+)(in) = K(+)(out)</text>
        <dbReference type="Rhea" id="RHEA:29463"/>
        <dbReference type="ChEBI" id="CHEBI:29103"/>
    </reaction>
</comment>
<dbReference type="EMBL" id="FN653091">
    <property type="protein sequence ID" value="CBY11697.1"/>
    <property type="molecule type" value="Genomic_DNA"/>
</dbReference>
<evidence type="ECO:0000256" key="14">
    <source>
        <dbReference type="ARBA" id="ARBA00072191"/>
    </source>
</evidence>
<evidence type="ECO:0000256" key="8">
    <source>
        <dbReference type="ARBA" id="ARBA00023065"/>
    </source>
</evidence>
<dbReference type="InParanoid" id="E4XPA9"/>
<feature type="transmembrane region" description="Helical" evidence="19">
    <location>
        <begin position="107"/>
        <end position="130"/>
    </location>
</feature>
<dbReference type="GO" id="GO:0005886">
    <property type="term" value="C:plasma membrane"/>
    <property type="evidence" value="ECO:0007669"/>
    <property type="project" value="TreeGrafter"/>
</dbReference>
<dbReference type="Pfam" id="PF01007">
    <property type="entry name" value="IRK"/>
    <property type="match status" value="1"/>
</dbReference>
<evidence type="ECO:0000256" key="7">
    <source>
        <dbReference type="ARBA" id="ARBA00022989"/>
    </source>
</evidence>
<keyword evidence="5 18" id="KW-0851">Voltage-gated channel</keyword>
<evidence type="ECO:0000256" key="18">
    <source>
        <dbReference type="RuleBase" id="RU003822"/>
    </source>
</evidence>
<evidence type="ECO:0000256" key="19">
    <source>
        <dbReference type="SAM" id="Phobius"/>
    </source>
</evidence>
<evidence type="ECO:0000256" key="2">
    <source>
        <dbReference type="ARBA" id="ARBA00022448"/>
    </source>
</evidence>
<evidence type="ECO:0000256" key="6">
    <source>
        <dbReference type="ARBA" id="ARBA00022958"/>
    </source>
</evidence>
<proteinExistence type="inferred from homology"/>
<evidence type="ECO:0000256" key="16">
    <source>
        <dbReference type="ARBA" id="ARBA00081071"/>
    </source>
</evidence>
<evidence type="ECO:0000256" key="13">
    <source>
        <dbReference type="ARBA" id="ARBA00062687"/>
    </source>
</evidence>
<dbReference type="GO" id="GO:0034765">
    <property type="term" value="P:regulation of monoatomic ion transmembrane transport"/>
    <property type="evidence" value="ECO:0007669"/>
    <property type="project" value="TreeGrafter"/>
</dbReference>
<evidence type="ECO:0000259" key="20">
    <source>
        <dbReference type="Pfam" id="PF01007"/>
    </source>
</evidence>
<evidence type="ECO:0000256" key="15">
    <source>
        <dbReference type="ARBA" id="ARBA00076077"/>
    </source>
</evidence>
<organism evidence="22">
    <name type="scientific">Oikopleura dioica</name>
    <name type="common">Tunicate</name>
    <dbReference type="NCBI Taxonomy" id="34765"/>
    <lineage>
        <taxon>Eukaryota</taxon>
        <taxon>Metazoa</taxon>
        <taxon>Chordata</taxon>
        <taxon>Tunicata</taxon>
        <taxon>Appendicularia</taxon>
        <taxon>Copelata</taxon>
        <taxon>Oikopleuridae</taxon>
        <taxon>Oikopleura</taxon>
    </lineage>
</organism>
<evidence type="ECO:0000256" key="4">
    <source>
        <dbReference type="ARBA" id="ARBA00022692"/>
    </source>
</evidence>
<dbReference type="InterPro" id="IPR041647">
    <property type="entry name" value="IRK_C"/>
</dbReference>
<dbReference type="GO" id="GO:1990573">
    <property type="term" value="P:potassium ion import across plasma membrane"/>
    <property type="evidence" value="ECO:0007669"/>
    <property type="project" value="TreeGrafter"/>
</dbReference>
<keyword evidence="7 19" id="KW-1133">Transmembrane helix</keyword>
<dbReference type="PANTHER" id="PTHR11767">
    <property type="entry name" value="INWARD RECTIFIER POTASSIUM CHANNEL"/>
    <property type="match status" value="1"/>
</dbReference>
<dbReference type="Gene3D" id="1.10.287.70">
    <property type="match status" value="1"/>
</dbReference>
<keyword evidence="3 18" id="KW-0633">Potassium transport</keyword>
<dbReference type="GO" id="GO:0005242">
    <property type="term" value="F:inward rectifier potassium channel activity"/>
    <property type="evidence" value="ECO:0007669"/>
    <property type="project" value="InterPro"/>
</dbReference>
<dbReference type="InterPro" id="IPR013518">
    <property type="entry name" value="K_chnl_inward-rec_Kir_cyto"/>
</dbReference>
<dbReference type="OrthoDB" id="273257at2759"/>
<dbReference type="InterPro" id="IPR016449">
    <property type="entry name" value="K_chnl_inward-rec_Kir"/>
</dbReference>
<dbReference type="PANTHER" id="PTHR11767:SF111">
    <property type="entry name" value="INWARD RECTIFIER POTASSIUM CHANNEL 2-LIKE"/>
    <property type="match status" value="1"/>
</dbReference>
<dbReference type="InterPro" id="IPR040445">
    <property type="entry name" value="Kir_TM"/>
</dbReference>
<keyword evidence="9 19" id="KW-0472">Membrane</keyword>
<evidence type="ECO:0000259" key="21">
    <source>
        <dbReference type="Pfam" id="PF17655"/>
    </source>
</evidence>
<evidence type="ECO:0000313" key="23">
    <source>
        <dbReference type="Proteomes" id="UP000001307"/>
    </source>
</evidence>
<keyword evidence="6 18" id="KW-0630">Potassium</keyword>
<evidence type="ECO:0000256" key="1">
    <source>
        <dbReference type="ARBA" id="ARBA00004141"/>
    </source>
</evidence>
<reference evidence="22" key="1">
    <citation type="journal article" date="2010" name="Science">
        <title>Plasticity of animal genome architecture unmasked by rapid evolution of a pelagic tunicate.</title>
        <authorList>
            <person name="Denoeud F."/>
            <person name="Henriet S."/>
            <person name="Mungpakdee S."/>
            <person name="Aury J.M."/>
            <person name="Da Silva C."/>
            <person name="Brinkmann H."/>
            <person name="Mikhaleva J."/>
            <person name="Olsen L.C."/>
            <person name="Jubin C."/>
            <person name="Canestro C."/>
            <person name="Bouquet J.M."/>
            <person name="Danks G."/>
            <person name="Poulain J."/>
            <person name="Campsteijn C."/>
            <person name="Adamski M."/>
            <person name="Cross I."/>
            <person name="Yadetie F."/>
            <person name="Muffato M."/>
            <person name="Louis A."/>
            <person name="Butcher S."/>
            <person name="Tsagkogeorga G."/>
            <person name="Konrad A."/>
            <person name="Singh S."/>
            <person name="Jensen M.F."/>
            <person name="Cong E.H."/>
            <person name="Eikeseth-Otteraa H."/>
            <person name="Noel B."/>
            <person name="Anthouard V."/>
            <person name="Porcel B.M."/>
            <person name="Kachouri-Lafond R."/>
            <person name="Nishino A."/>
            <person name="Ugolini M."/>
            <person name="Chourrout P."/>
            <person name="Nishida H."/>
            <person name="Aasland R."/>
            <person name="Huzurbazar S."/>
            <person name="Westhof E."/>
            <person name="Delsuc F."/>
            <person name="Lehrach H."/>
            <person name="Reinhardt R."/>
            <person name="Weissenbach J."/>
            <person name="Roy S.W."/>
            <person name="Artiguenave F."/>
            <person name="Postlethwait J.H."/>
            <person name="Manak J.R."/>
            <person name="Thompson E.M."/>
            <person name="Jaillon O."/>
            <person name="Du Pasquier L."/>
            <person name="Boudinot P."/>
            <person name="Liberles D.A."/>
            <person name="Volff J.N."/>
            <person name="Philippe H."/>
            <person name="Lenhard B."/>
            <person name="Roest Crollius H."/>
            <person name="Wincker P."/>
            <person name="Chourrout D."/>
        </authorList>
    </citation>
    <scope>NUCLEOTIDE SEQUENCE [LARGE SCALE GENOMIC DNA]</scope>
</reference>
<comment type="subunit">
    <text evidence="13">Associates with KCNJ3/GIRK1 to form a G-protein-activated heteromultimer pore-forming unit. Interacts (via PDZ-binding motif) with SNX27 (via PDZ domain); the interaction is required when endocytosed to prevent degradation in lysosomes and promote recycling to the plasma membrane.</text>
</comment>
<evidence type="ECO:0000256" key="11">
    <source>
        <dbReference type="ARBA" id="ARBA00034430"/>
    </source>
</evidence>
<feature type="site" description="Role in the control of polyamine-mediated channel gating and in the blocking by intracellular magnesium" evidence="17">
    <location>
        <position position="121"/>
    </location>
</feature>
<evidence type="ECO:0000256" key="3">
    <source>
        <dbReference type="ARBA" id="ARBA00022538"/>
    </source>
</evidence>
<evidence type="ECO:0000313" key="22">
    <source>
        <dbReference type="EMBL" id="CBY11697.1"/>
    </source>
</evidence>
<dbReference type="InterPro" id="IPR014756">
    <property type="entry name" value="Ig_E-set"/>
</dbReference>
<sequence>MTKSGECNIRHDAKEKTKRFLQDFFTTLVDLKWTYSLGVFLSFYAITWLLFSGVYWLIAHFRGDLLFYKAVKEIRSSYLTAFLFFIETETTVGYGRRNIQSNCPEAVLALVIQCLIGTFVDAVMVGCIFIKLSKPTNRTDTLIFSTDAVISQRDGKYCFMFRVGNLRSSLIVQCRIRAKFVKNRQTMEGEFIPLMQTDMNVGFDTGADKLFLVTPLIVCHEINEKSPLWELSEEEISQKHFEIIVILEGIVESTGMICQARTSYLNTETKWVKGFLAIKLVIYSKGFRFMPMLFQSQHHFTADHSNFNSTYEIRMSAVSASLREKMIKDPFYKDRKTLSIHRYKSLPLQYQHRNKRISTMDES</sequence>
<evidence type="ECO:0000256" key="12">
    <source>
        <dbReference type="ARBA" id="ARBA00061604"/>
    </source>
</evidence>
<feature type="domain" description="Potassium channel inwardly rectifying transmembrane" evidence="20">
    <location>
        <begin position="1"/>
        <end position="135"/>
    </location>
</feature>
<dbReference type="SUPFAM" id="SSF81324">
    <property type="entry name" value="Voltage-gated potassium channels"/>
    <property type="match status" value="1"/>
</dbReference>
<dbReference type="AlphaFoldDB" id="E4XPA9"/>
<gene>
    <name evidence="22" type="ORF">GSOID_T00016874001</name>
</gene>
<evidence type="ECO:0000256" key="10">
    <source>
        <dbReference type="ARBA" id="ARBA00023303"/>
    </source>
</evidence>
<comment type="similarity">
    <text evidence="12">Belongs to the inward rectifier-type potassium channel (TC 1.A.2.1) family. KCNJ9 subfamily.</text>
</comment>
<dbReference type="FunFam" id="2.60.40.1400:FF:000001">
    <property type="entry name" value="G protein-activated inward rectifier potassium channel 2"/>
    <property type="match status" value="1"/>
</dbReference>
<dbReference type="GO" id="GO:0034702">
    <property type="term" value="C:monoatomic ion channel complex"/>
    <property type="evidence" value="ECO:0007669"/>
    <property type="project" value="UniProtKB-KW"/>
</dbReference>
<dbReference type="SUPFAM" id="SSF81296">
    <property type="entry name" value="E set domains"/>
    <property type="match status" value="1"/>
</dbReference>
<evidence type="ECO:0000256" key="5">
    <source>
        <dbReference type="ARBA" id="ARBA00022882"/>
    </source>
</evidence>
<name>E4XPA9_OIKDI</name>
<dbReference type="FunFam" id="1.10.287.70:FF:000019">
    <property type="entry name" value="G protein-activated inward rectifier potassium channel 1"/>
    <property type="match status" value="1"/>
</dbReference>
<evidence type="ECO:0000256" key="9">
    <source>
        <dbReference type="ARBA" id="ARBA00023136"/>
    </source>
</evidence>
<feature type="domain" description="Inward rectifier potassium channel C-terminal" evidence="21">
    <location>
        <begin position="142"/>
        <end position="324"/>
    </location>
</feature>
<keyword evidence="23" id="KW-1185">Reference proteome</keyword>
<keyword evidence="4 18" id="KW-0812">Transmembrane</keyword>
<protein>
    <recommendedName>
        <fullName evidence="14">G protein-activated inward rectifier potassium channel 3</fullName>
    </recommendedName>
    <alternativeName>
        <fullName evidence="16">Inward rectifier K(+) channel Kir3.3</fullName>
    </alternativeName>
    <alternativeName>
        <fullName evidence="15">Potassium channel, inwardly rectifying subfamily J member 9</fullName>
    </alternativeName>
</protein>
<dbReference type="Pfam" id="PF17655">
    <property type="entry name" value="IRK_C"/>
    <property type="match status" value="1"/>
</dbReference>
<dbReference type="PRINTS" id="PR01320">
    <property type="entry name" value="KIRCHANNEL"/>
</dbReference>
<accession>E4XPA9</accession>
<dbReference type="Gene3D" id="2.60.40.1400">
    <property type="entry name" value="G protein-activated inward rectifier potassium channel 1"/>
    <property type="match status" value="1"/>
</dbReference>